<feature type="compositionally biased region" description="Basic and acidic residues" evidence="1">
    <location>
        <begin position="54"/>
        <end position="64"/>
    </location>
</feature>
<protein>
    <submittedName>
        <fullName evidence="2">Uncharacterized protein</fullName>
    </submittedName>
</protein>
<dbReference type="AlphaFoldDB" id="A0A8H6Z2D7"/>
<reference evidence="2" key="1">
    <citation type="submission" date="2020-05" db="EMBL/GenBank/DDBJ databases">
        <title>Mycena genomes resolve the evolution of fungal bioluminescence.</title>
        <authorList>
            <person name="Tsai I.J."/>
        </authorList>
    </citation>
    <scope>NUCLEOTIDE SEQUENCE</scope>
    <source>
        <strain evidence="2">160909Yilan</strain>
    </source>
</reference>
<feature type="region of interest" description="Disordered" evidence="1">
    <location>
        <begin position="40"/>
        <end position="67"/>
    </location>
</feature>
<sequence length="274" mass="29328">MDSLSRRHFQPISVCENLWRNSRMDIASRRAGPLVLHAHLPRGTDAAGGGQGQESRDITGERRSVSGGARVPAAHCVHVPGGVLCLRITGSVLTASRTGRSSPQLHTPLLAARVPPPPAPVDSPYASTAHRLRVYNDPEQIGVLVSHARARVVCVSASPKNRVVAVSPLTHALPALPRPAVPYPYPHRRSAHRGGCVDVRKRSRARHIPTASANASDALRFCTRCDYTSAPTLYVARGKVRVEDMDMDGTASPHVGVTTLARCLIAPLPAPRIA</sequence>
<comment type="caution">
    <text evidence="2">The sequence shown here is derived from an EMBL/GenBank/DDBJ whole genome shotgun (WGS) entry which is preliminary data.</text>
</comment>
<dbReference type="EMBL" id="JACAZH010000004">
    <property type="protein sequence ID" value="KAF7371358.1"/>
    <property type="molecule type" value="Genomic_DNA"/>
</dbReference>
<accession>A0A8H6Z2D7</accession>
<organism evidence="2 3">
    <name type="scientific">Mycena sanguinolenta</name>
    <dbReference type="NCBI Taxonomy" id="230812"/>
    <lineage>
        <taxon>Eukaryota</taxon>
        <taxon>Fungi</taxon>
        <taxon>Dikarya</taxon>
        <taxon>Basidiomycota</taxon>
        <taxon>Agaricomycotina</taxon>
        <taxon>Agaricomycetes</taxon>
        <taxon>Agaricomycetidae</taxon>
        <taxon>Agaricales</taxon>
        <taxon>Marasmiineae</taxon>
        <taxon>Mycenaceae</taxon>
        <taxon>Mycena</taxon>
    </lineage>
</organism>
<gene>
    <name evidence="2" type="ORF">MSAN_00771900</name>
</gene>
<dbReference type="Proteomes" id="UP000623467">
    <property type="component" value="Unassembled WGS sequence"/>
</dbReference>
<evidence type="ECO:0000313" key="2">
    <source>
        <dbReference type="EMBL" id="KAF7371358.1"/>
    </source>
</evidence>
<name>A0A8H6Z2D7_9AGAR</name>
<proteinExistence type="predicted"/>
<evidence type="ECO:0000256" key="1">
    <source>
        <dbReference type="SAM" id="MobiDB-lite"/>
    </source>
</evidence>
<evidence type="ECO:0000313" key="3">
    <source>
        <dbReference type="Proteomes" id="UP000623467"/>
    </source>
</evidence>
<keyword evidence="3" id="KW-1185">Reference proteome</keyword>